<organism evidence="2 3">
    <name type="scientific">Drosophila simulans</name>
    <name type="common">Fruit fly</name>
    <dbReference type="NCBI Taxonomy" id="7240"/>
    <lineage>
        <taxon>Eukaryota</taxon>
        <taxon>Metazoa</taxon>
        <taxon>Ecdysozoa</taxon>
        <taxon>Arthropoda</taxon>
        <taxon>Hexapoda</taxon>
        <taxon>Insecta</taxon>
        <taxon>Pterygota</taxon>
        <taxon>Neoptera</taxon>
        <taxon>Endopterygota</taxon>
        <taxon>Diptera</taxon>
        <taxon>Brachycera</taxon>
        <taxon>Muscomorpha</taxon>
        <taxon>Ephydroidea</taxon>
        <taxon>Drosophilidae</taxon>
        <taxon>Drosophila</taxon>
        <taxon>Sophophora</taxon>
    </lineage>
</organism>
<keyword evidence="3" id="KW-1185">Reference proteome</keyword>
<dbReference type="EMBL" id="CM000361">
    <property type="protein sequence ID" value="EDX04021.1"/>
    <property type="molecule type" value="Genomic_DNA"/>
</dbReference>
<feature type="compositionally biased region" description="Basic residues" evidence="1">
    <location>
        <begin position="1"/>
        <end position="11"/>
    </location>
</feature>
<dbReference type="HOGENOM" id="CLU_2778585_0_0_1"/>
<dbReference type="AlphaFoldDB" id="B4Q529"/>
<name>B4Q529_DROSI</name>
<evidence type="ECO:0000313" key="3">
    <source>
        <dbReference type="Proteomes" id="UP000000304"/>
    </source>
</evidence>
<dbReference type="PhylomeDB" id="B4Q529"/>
<evidence type="ECO:0000256" key="1">
    <source>
        <dbReference type="SAM" id="MobiDB-lite"/>
    </source>
</evidence>
<feature type="region of interest" description="Disordered" evidence="1">
    <location>
        <begin position="1"/>
        <end position="69"/>
    </location>
</feature>
<feature type="compositionally biased region" description="Basic and acidic residues" evidence="1">
    <location>
        <begin position="58"/>
        <end position="69"/>
    </location>
</feature>
<protein>
    <submittedName>
        <fullName evidence="2">GD23436</fullName>
    </submittedName>
</protein>
<dbReference type="Proteomes" id="UP000000304">
    <property type="component" value="Chromosome 2L"/>
</dbReference>
<proteinExistence type="predicted"/>
<feature type="compositionally biased region" description="Pro residues" evidence="1">
    <location>
        <begin position="31"/>
        <end position="43"/>
    </location>
</feature>
<gene>
    <name evidence="2" type="primary">Dsim\GD23436</name>
    <name evidence="2" type="ORF">Dsim_GD23436</name>
</gene>
<sequence length="69" mass="7451">MTAMHVNHKLNMRTTAVKMKRTRHPAASCPEPSPSPTTSPSPSPSHSSMATARSKCHGQPETEADQRAN</sequence>
<accession>B4Q529</accession>
<evidence type="ECO:0000313" key="2">
    <source>
        <dbReference type="EMBL" id="EDX04021.1"/>
    </source>
</evidence>
<dbReference type="OMA" id="MTAMHVN"/>
<reference evidence="2 3" key="1">
    <citation type="journal article" date="2007" name="Nature">
        <title>Evolution of genes and genomes on the Drosophila phylogeny.</title>
        <authorList>
            <consortium name="Drosophila 12 Genomes Consortium"/>
            <person name="Clark A.G."/>
            <person name="Eisen M.B."/>
            <person name="Smith D.R."/>
            <person name="Bergman C.M."/>
            <person name="Oliver B."/>
            <person name="Markow T.A."/>
            <person name="Kaufman T.C."/>
            <person name="Kellis M."/>
            <person name="Gelbart W."/>
            <person name="Iyer V.N."/>
            <person name="Pollard D.A."/>
            <person name="Sackton T.B."/>
            <person name="Larracuente A.M."/>
            <person name="Singh N.D."/>
            <person name="Abad J.P."/>
            <person name="Abt D.N."/>
            <person name="Adryan B."/>
            <person name="Aguade M."/>
            <person name="Akashi H."/>
            <person name="Anderson W.W."/>
            <person name="Aquadro C.F."/>
            <person name="Ardell D.H."/>
            <person name="Arguello R."/>
            <person name="Artieri C.G."/>
            <person name="Barbash D.A."/>
            <person name="Barker D."/>
            <person name="Barsanti P."/>
            <person name="Batterham P."/>
            <person name="Batzoglou S."/>
            <person name="Begun D."/>
            <person name="Bhutkar A."/>
            <person name="Blanco E."/>
            <person name="Bosak S.A."/>
            <person name="Bradley R.K."/>
            <person name="Brand A.D."/>
            <person name="Brent M.R."/>
            <person name="Brooks A.N."/>
            <person name="Brown R.H."/>
            <person name="Butlin R.K."/>
            <person name="Caggese C."/>
            <person name="Calvi B.R."/>
            <person name="Bernardo de Carvalho A."/>
            <person name="Caspi A."/>
            <person name="Castrezana S."/>
            <person name="Celniker S.E."/>
            <person name="Chang J.L."/>
            <person name="Chapple C."/>
            <person name="Chatterji S."/>
            <person name="Chinwalla A."/>
            <person name="Civetta A."/>
            <person name="Clifton S.W."/>
            <person name="Comeron J.M."/>
            <person name="Costello J.C."/>
            <person name="Coyne J.A."/>
            <person name="Daub J."/>
            <person name="David R.G."/>
            <person name="Delcher A.L."/>
            <person name="Delehaunty K."/>
            <person name="Do C.B."/>
            <person name="Ebling H."/>
            <person name="Edwards K."/>
            <person name="Eickbush T."/>
            <person name="Evans J.D."/>
            <person name="Filipski A."/>
            <person name="Findeiss S."/>
            <person name="Freyhult E."/>
            <person name="Fulton L."/>
            <person name="Fulton R."/>
            <person name="Garcia A.C."/>
            <person name="Gardiner A."/>
            <person name="Garfield D.A."/>
            <person name="Garvin B.E."/>
            <person name="Gibson G."/>
            <person name="Gilbert D."/>
            <person name="Gnerre S."/>
            <person name="Godfrey J."/>
            <person name="Good R."/>
            <person name="Gotea V."/>
            <person name="Gravely B."/>
            <person name="Greenberg A.J."/>
            <person name="Griffiths-Jones S."/>
            <person name="Gross S."/>
            <person name="Guigo R."/>
            <person name="Gustafson E.A."/>
            <person name="Haerty W."/>
            <person name="Hahn M.W."/>
            <person name="Halligan D.L."/>
            <person name="Halpern A.L."/>
            <person name="Halter G.M."/>
            <person name="Han M.V."/>
            <person name="Heger A."/>
            <person name="Hillier L."/>
            <person name="Hinrichs A.S."/>
            <person name="Holmes I."/>
            <person name="Hoskins R.A."/>
            <person name="Hubisz M.J."/>
            <person name="Hultmark D."/>
            <person name="Huntley M.A."/>
            <person name="Jaffe D.B."/>
            <person name="Jagadeeshan S."/>
            <person name="Jeck W.R."/>
            <person name="Johnson J."/>
            <person name="Jones C.D."/>
            <person name="Jordan W.C."/>
            <person name="Karpen G.H."/>
            <person name="Kataoka E."/>
            <person name="Keightley P.D."/>
            <person name="Kheradpour P."/>
            <person name="Kirkness E.F."/>
            <person name="Koerich L.B."/>
            <person name="Kristiansen K."/>
            <person name="Kudrna D."/>
            <person name="Kulathinal R.J."/>
            <person name="Kumar S."/>
            <person name="Kwok R."/>
            <person name="Lander E."/>
            <person name="Langley C.H."/>
            <person name="Lapoint R."/>
            <person name="Lazzaro B.P."/>
            <person name="Lee S.J."/>
            <person name="Levesque L."/>
            <person name="Li R."/>
            <person name="Lin C.F."/>
            <person name="Lin M.F."/>
            <person name="Lindblad-Toh K."/>
            <person name="Llopart A."/>
            <person name="Long M."/>
            <person name="Low L."/>
            <person name="Lozovsky E."/>
            <person name="Lu J."/>
            <person name="Luo M."/>
            <person name="Machado C.A."/>
            <person name="Makalowski W."/>
            <person name="Marzo M."/>
            <person name="Matsuda M."/>
            <person name="Matzkin L."/>
            <person name="McAllister B."/>
            <person name="McBride C.S."/>
            <person name="McKernan B."/>
            <person name="McKernan K."/>
            <person name="Mendez-Lago M."/>
            <person name="Minx P."/>
            <person name="Mollenhauer M.U."/>
            <person name="Montooth K."/>
            <person name="Mount S.M."/>
            <person name="Mu X."/>
            <person name="Myers E."/>
            <person name="Negre B."/>
            <person name="Newfeld S."/>
            <person name="Nielsen R."/>
            <person name="Noor M.A."/>
            <person name="O'Grady P."/>
            <person name="Pachter L."/>
            <person name="Papaceit M."/>
            <person name="Parisi M.J."/>
            <person name="Parisi M."/>
            <person name="Parts L."/>
            <person name="Pedersen J.S."/>
            <person name="Pesole G."/>
            <person name="Phillippy A.M."/>
            <person name="Ponting C.P."/>
            <person name="Pop M."/>
            <person name="Porcelli D."/>
            <person name="Powell J.R."/>
            <person name="Prohaska S."/>
            <person name="Pruitt K."/>
            <person name="Puig M."/>
            <person name="Quesneville H."/>
            <person name="Ram K.R."/>
            <person name="Rand D."/>
            <person name="Rasmussen M.D."/>
            <person name="Reed L.K."/>
            <person name="Reenan R."/>
            <person name="Reily A."/>
            <person name="Remington K.A."/>
            <person name="Rieger T.T."/>
            <person name="Ritchie M.G."/>
            <person name="Robin C."/>
            <person name="Rogers Y.H."/>
            <person name="Rohde C."/>
            <person name="Rozas J."/>
            <person name="Rubenfield M.J."/>
            <person name="Ruiz A."/>
            <person name="Russo S."/>
            <person name="Salzberg S.L."/>
            <person name="Sanchez-Gracia A."/>
            <person name="Saranga D.J."/>
            <person name="Sato H."/>
            <person name="Schaeffer S.W."/>
            <person name="Schatz M.C."/>
            <person name="Schlenke T."/>
            <person name="Schwartz R."/>
            <person name="Segarra C."/>
            <person name="Singh R.S."/>
            <person name="Sirot L."/>
            <person name="Sirota M."/>
            <person name="Sisneros N.B."/>
            <person name="Smith C.D."/>
            <person name="Smith T.F."/>
            <person name="Spieth J."/>
            <person name="Stage D.E."/>
            <person name="Stark A."/>
            <person name="Stephan W."/>
            <person name="Strausberg R.L."/>
            <person name="Strempel S."/>
            <person name="Sturgill D."/>
            <person name="Sutton G."/>
            <person name="Sutton G.G."/>
            <person name="Tao W."/>
            <person name="Teichmann S."/>
            <person name="Tobari Y.N."/>
            <person name="Tomimura Y."/>
            <person name="Tsolas J.M."/>
            <person name="Valente V.L."/>
            <person name="Venter E."/>
            <person name="Venter J.C."/>
            <person name="Vicario S."/>
            <person name="Vieira F.G."/>
            <person name="Vilella A.J."/>
            <person name="Villasante A."/>
            <person name="Walenz B."/>
            <person name="Wang J."/>
            <person name="Wasserman M."/>
            <person name="Watts T."/>
            <person name="Wilson D."/>
            <person name="Wilson R.K."/>
            <person name="Wing R.A."/>
            <person name="Wolfner M.F."/>
            <person name="Wong A."/>
            <person name="Wong G.K."/>
            <person name="Wu C.I."/>
            <person name="Wu G."/>
            <person name="Yamamoto D."/>
            <person name="Yang H.P."/>
            <person name="Yang S.P."/>
            <person name="Yorke J.A."/>
            <person name="Yoshida K."/>
            <person name="Zdobnov E."/>
            <person name="Zhang P."/>
            <person name="Zhang Y."/>
            <person name="Zimin A.V."/>
            <person name="Baldwin J."/>
            <person name="Abdouelleil A."/>
            <person name="Abdulkadir J."/>
            <person name="Abebe A."/>
            <person name="Abera B."/>
            <person name="Abreu J."/>
            <person name="Acer S.C."/>
            <person name="Aftuck L."/>
            <person name="Alexander A."/>
            <person name="An P."/>
            <person name="Anderson E."/>
            <person name="Anderson S."/>
            <person name="Arachi H."/>
            <person name="Azer M."/>
            <person name="Bachantsang P."/>
            <person name="Barry A."/>
            <person name="Bayul T."/>
            <person name="Berlin A."/>
            <person name="Bessette D."/>
            <person name="Bloom T."/>
            <person name="Blye J."/>
            <person name="Boguslavskiy L."/>
            <person name="Bonnet C."/>
            <person name="Boukhgalter B."/>
            <person name="Bourzgui I."/>
            <person name="Brown A."/>
            <person name="Cahill P."/>
            <person name="Channer S."/>
            <person name="Cheshatsang Y."/>
            <person name="Chuda L."/>
            <person name="Citroen M."/>
            <person name="Collymore A."/>
            <person name="Cooke P."/>
            <person name="Costello M."/>
            <person name="D'Aco K."/>
            <person name="Daza R."/>
            <person name="De Haan G."/>
            <person name="DeGray S."/>
            <person name="DeMaso C."/>
            <person name="Dhargay N."/>
            <person name="Dooley K."/>
            <person name="Dooley E."/>
            <person name="Doricent M."/>
            <person name="Dorje P."/>
            <person name="Dorjee K."/>
            <person name="Dupes A."/>
            <person name="Elong R."/>
            <person name="Falk J."/>
            <person name="Farina A."/>
            <person name="Faro S."/>
            <person name="Ferguson D."/>
            <person name="Fisher S."/>
            <person name="Foley C.D."/>
            <person name="Franke A."/>
            <person name="Friedrich D."/>
            <person name="Gadbois L."/>
            <person name="Gearin G."/>
            <person name="Gearin C.R."/>
            <person name="Giannoukos G."/>
            <person name="Goode T."/>
            <person name="Graham J."/>
            <person name="Grandbois E."/>
            <person name="Grewal S."/>
            <person name="Gyaltsen K."/>
            <person name="Hafez N."/>
            <person name="Hagos B."/>
            <person name="Hall J."/>
            <person name="Henson C."/>
            <person name="Hollinger A."/>
            <person name="Honan T."/>
            <person name="Huard M.D."/>
            <person name="Hughes L."/>
            <person name="Hurhula B."/>
            <person name="Husby M.E."/>
            <person name="Kamat A."/>
            <person name="Kanga B."/>
            <person name="Kashin S."/>
            <person name="Khazanovich D."/>
            <person name="Kisner P."/>
            <person name="Lance K."/>
            <person name="Lara M."/>
            <person name="Lee W."/>
            <person name="Lennon N."/>
            <person name="Letendre F."/>
            <person name="LeVine R."/>
            <person name="Lipovsky A."/>
            <person name="Liu X."/>
            <person name="Liu J."/>
            <person name="Liu S."/>
            <person name="Lokyitsang T."/>
            <person name="Lokyitsang Y."/>
            <person name="Lubonja R."/>
            <person name="Lui A."/>
            <person name="MacDonald P."/>
            <person name="Magnisalis V."/>
            <person name="Maru K."/>
            <person name="Matthews C."/>
            <person name="McCusker W."/>
            <person name="McDonough S."/>
            <person name="Mehta T."/>
            <person name="Meldrim J."/>
            <person name="Meneus L."/>
            <person name="Mihai O."/>
            <person name="Mihalev A."/>
            <person name="Mihova T."/>
            <person name="Mittelman R."/>
            <person name="Mlenga V."/>
            <person name="Montmayeur A."/>
            <person name="Mulrain L."/>
            <person name="Navidi A."/>
            <person name="Naylor J."/>
            <person name="Negash T."/>
            <person name="Nguyen T."/>
            <person name="Nguyen N."/>
            <person name="Nicol R."/>
            <person name="Norbu C."/>
            <person name="Norbu N."/>
            <person name="Novod N."/>
            <person name="O'Neill B."/>
            <person name="Osman S."/>
            <person name="Markiewicz E."/>
            <person name="Oyono O.L."/>
            <person name="Patti C."/>
            <person name="Phunkhang P."/>
            <person name="Pierre F."/>
            <person name="Priest M."/>
            <person name="Raghuraman S."/>
            <person name="Rege F."/>
            <person name="Reyes R."/>
            <person name="Rise C."/>
            <person name="Rogov P."/>
            <person name="Ross K."/>
            <person name="Ryan E."/>
            <person name="Settipalli S."/>
            <person name="Shea T."/>
            <person name="Sherpa N."/>
            <person name="Shi L."/>
            <person name="Shih D."/>
            <person name="Sparrow T."/>
            <person name="Spaulding J."/>
            <person name="Stalker J."/>
            <person name="Stange-Thomann N."/>
            <person name="Stavropoulos S."/>
            <person name="Stone C."/>
            <person name="Strader C."/>
            <person name="Tesfaye S."/>
            <person name="Thomson T."/>
            <person name="Thoulutsang Y."/>
            <person name="Thoulutsang D."/>
            <person name="Topham K."/>
            <person name="Topping I."/>
            <person name="Tsamla T."/>
            <person name="Vassiliev H."/>
            <person name="Vo A."/>
            <person name="Wangchuk T."/>
            <person name="Wangdi T."/>
            <person name="Weiand M."/>
            <person name="Wilkinson J."/>
            <person name="Wilson A."/>
            <person name="Yadav S."/>
            <person name="Young G."/>
            <person name="Yu Q."/>
            <person name="Zembek L."/>
            <person name="Zhong D."/>
            <person name="Zimmer A."/>
            <person name="Zwirko Z."/>
            <person name="Jaffe D.B."/>
            <person name="Alvarez P."/>
            <person name="Brockman W."/>
            <person name="Butler J."/>
            <person name="Chin C."/>
            <person name="Gnerre S."/>
            <person name="Grabherr M."/>
            <person name="Kleber M."/>
            <person name="Mauceli E."/>
            <person name="MacCallum I."/>
        </authorList>
    </citation>
    <scope>NUCLEOTIDE SEQUENCE [LARGE SCALE GENOMIC DNA]</scope>
    <source>
        <strain evidence="3">white501</strain>
    </source>
</reference>